<dbReference type="InterPro" id="IPR004360">
    <property type="entry name" value="Glyas_Fos-R_dOase_dom"/>
</dbReference>
<accession>A0A9W6UIY5</accession>
<dbReference type="SUPFAM" id="SSF54593">
    <property type="entry name" value="Glyoxalase/Bleomycin resistance protein/Dihydroxybiphenyl dioxygenase"/>
    <property type="match status" value="1"/>
</dbReference>
<dbReference type="PROSITE" id="PS51819">
    <property type="entry name" value="VOC"/>
    <property type="match status" value="1"/>
</dbReference>
<proteinExistence type="predicted"/>
<keyword evidence="3" id="KW-1185">Reference proteome</keyword>
<dbReference type="EMBL" id="BSQG01000004">
    <property type="protein sequence ID" value="GLU48244.1"/>
    <property type="molecule type" value="Genomic_DNA"/>
</dbReference>
<dbReference type="InterPro" id="IPR037523">
    <property type="entry name" value="VOC_core"/>
</dbReference>
<reference evidence="2" key="1">
    <citation type="submission" date="2023-02" db="EMBL/GenBank/DDBJ databases">
        <title>Nocardiopsis ansamitocini NBRC 112285.</title>
        <authorList>
            <person name="Ichikawa N."/>
            <person name="Sato H."/>
            <person name="Tonouchi N."/>
        </authorList>
    </citation>
    <scope>NUCLEOTIDE SEQUENCE</scope>
    <source>
        <strain evidence="2">NBRC 112285</strain>
    </source>
</reference>
<dbReference type="Gene3D" id="3.10.180.10">
    <property type="entry name" value="2,3-Dihydroxybiphenyl 1,2-Dioxygenase, domain 1"/>
    <property type="match status" value="1"/>
</dbReference>
<evidence type="ECO:0000313" key="2">
    <source>
        <dbReference type="EMBL" id="GLU48244.1"/>
    </source>
</evidence>
<evidence type="ECO:0000259" key="1">
    <source>
        <dbReference type="PROSITE" id="PS51819"/>
    </source>
</evidence>
<feature type="domain" description="VOC" evidence="1">
    <location>
        <begin position="32"/>
        <end position="143"/>
    </location>
</feature>
<evidence type="ECO:0000313" key="3">
    <source>
        <dbReference type="Proteomes" id="UP001165092"/>
    </source>
</evidence>
<dbReference type="Proteomes" id="UP001165092">
    <property type="component" value="Unassembled WGS sequence"/>
</dbReference>
<dbReference type="Pfam" id="PF00903">
    <property type="entry name" value="Glyoxalase"/>
    <property type="match status" value="1"/>
</dbReference>
<gene>
    <name evidence="2" type="ORF">Nans01_25950</name>
</gene>
<comment type="caution">
    <text evidence="2">The sequence shown here is derived from an EMBL/GenBank/DDBJ whole genome shotgun (WGS) entry which is preliminary data.</text>
</comment>
<name>A0A9W6UIY5_9ACTN</name>
<sequence length="147" mass="16011">MVARRLPPVVSAGPTVTPEVNSYRHCDNVGMRIDRVVPNLLVTDLSRAVAEHTAVLGLEVLMDHGWIVTLGDEEGHQLSLMSHDASAAINPDVSVFVDDIGEALTRALRAGLEIVHPLTAEPWGVTRFFYRGCDGRIINVGTHTPLR</sequence>
<protein>
    <submittedName>
        <fullName evidence="2">Glyoxalase</fullName>
    </submittedName>
</protein>
<organism evidence="2 3">
    <name type="scientific">Nocardiopsis ansamitocini</name>
    <dbReference type="NCBI Taxonomy" id="1670832"/>
    <lineage>
        <taxon>Bacteria</taxon>
        <taxon>Bacillati</taxon>
        <taxon>Actinomycetota</taxon>
        <taxon>Actinomycetes</taxon>
        <taxon>Streptosporangiales</taxon>
        <taxon>Nocardiopsidaceae</taxon>
        <taxon>Nocardiopsis</taxon>
    </lineage>
</organism>
<dbReference type="AlphaFoldDB" id="A0A9W6UIY5"/>
<dbReference type="InterPro" id="IPR029068">
    <property type="entry name" value="Glyas_Bleomycin-R_OHBP_Dase"/>
</dbReference>